<dbReference type="InterPro" id="IPR032675">
    <property type="entry name" value="LRR_dom_sf"/>
</dbReference>
<dbReference type="SUPFAM" id="SSF52058">
    <property type="entry name" value="L domain-like"/>
    <property type="match status" value="1"/>
</dbReference>
<evidence type="ECO:0000256" key="5">
    <source>
        <dbReference type="ARBA" id="ARBA00022821"/>
    </source>
</evidence>
<dbReference type="Gene3D" id="1.20.5.4130">
    <property type="match status" value="1"/>
</dbReference>
<dbReference type="InterPro" id="IPR041118">
    <property type="entry name" value="Rx_N"/>
</dbReference>
<organism evidence="10 11">
    <name type="scientific">Leersia perrieri</name>
    <dbReference type="NCBI Taxonomy" id="77586"/>
    <lineage>
        <taxon>Eukaryota</taxon>
        <taxon>Viridiplantae</taxon>
        <taxon>Streptophyta</taxon>
        <taxon>Embryophyta</taxon>
        <taxon>Tracheophyta</taxon>
        <taxon>Spermatophyta</taxon>
        <taxon>Magnoliopsida</taxon>
        <taxon>Liliopsida</taxon>
        <taxon>Poales</taxon>
        <taxon>Poaceae</taxon>
        <taxon>BOP clade</taxon>
        <taxon>Oryzoideae</taxon>
        <taxon>Oryzeae</taxon>
        <taxon>Oryzinae</taxon>
        <taxon>Leersia</taxon>
    </lineage>
</organism>
<dbReference type="PANTHER" id="PTHR19338">
    <property type="entry name" value="TRANSLOCASE OF INNER MITOCHONDRIAL MEMBRANE 13 HOMOLOG"/>
    <property type="match status" value="1"/>
</dbReference>
<evidence type="ECO:0000313" key="10">
    <source>
        <dbReference type="EnsemblPlants" id="LPERR11G13900.3"/>
    </source>
</evidence>
<dbReference type="PANTHER" id="PTHR19338:SF21">
    <property type="entry name" value="OS10G0124400 PROTEIN"/>
    <property type="match status" value="1"/>
</dbReference>
<keyword evidence="5" id="KW-0611">Plant defense</keyword>
<protein>
    <recommendedName>
        <fullName evidence="12">NB-ARC domain-containing protein</fullName>
    </recommendedName>
</protein>
<evidence type="ECO:0000256" key="3">
    <source>
        <dbReference type="ARBA" id="ARBA00022737"/>
    </source>
</evidence>
<dbReference type="Gene3D" id="3.80.10.10">
    <property type="entry name" value="Ribonuclease Inhibitor"/>
    <property type="match status" value="1"/>
</dbReference>
<dbReference type="GO" id="GO:0043531">
    <property type="term" value="F:ADP binding"/>
    <property type="evidence" value="ECO:0007669"/>
    <property type="project" value="InterPro"/>
</dbReference>
<feature type="domain" description="NB-ARC" evidence="7">
    <location>
        <begin position="181"/>
        <end position="351"/>
    </location>
</feature>
<dbReference type="EnsemblPlants" id="LPERR11G13900.3">
    <property type="protein sequence ID" value="LPERR11G13900.3"/>
    <property type="gene ID" value="LPERR11G13900"/>
</dbReference>
<evidence type="ECO:0000259" key="8">
    <source>
        <dbReference type="Pfam" id="PF18052"/>
    </source>
</evidence>
<dbReference type="InterPro" id="IPR038005">
    <property type="entry name" value="RX-like_CC"/>
</dbReference>
<evidence type="ECO:0000256" key="6">
    <source>
        <dbReference type="ARBA" id="ARBA00023054"/>
    </source>
</evidence>
<dbReference type="GO" id="GO:0006952">
    <property type="term" value="P:defense response"/>
    <property type="evidence" value="ECO:0007669"/>
    <property type="project" value="UniProtKB-KW"/>
</dbReference>
<dbReference type="InterPro" id="IPR055414">
    <property type="entry name" value="LRR_R13L4/SHOC2-like"/>
</dbReference>
<keyword evidence="11" id="KW-1185">Reference proteome</keyword>
<dbReference type="Gramene" id="LPERR11G13900.3">
    <property type="protein sequence ID" value="LPERR11G13900.3"/>
    <property type="gene ID" value="LPERR11G13900"/>
</dbReference>
<dbReference type="InterPro" id="IPR027417">
    <property type="entry name" value="P-loop_NTPase"/>
</dbReference>
<dbReference type="AlphaFoldDB" id="A0A0D9XTB1"/>
<keyword evidence="2" id="KW-0433">Leucine-rich repeat</keyword>
<dbReference type="eggNOG" id="KOG4658">
    <property type="taxonomic scope" value="Eukaryota"/>
</dbReference>
<feature type="domain" description="Disease resistance N-terminal" evidence="8">
    <location>
        <begin position="7"/>
        <end position="94"/>
    </location>
</feature>
<evidence type="ECO:0008006" key="12">
    <source>
        <dbReference type="Google" id="ProtNLM"/>
    </source>
</evidence>
<feature type="domain" description="Disease resistance R13L4/SHOC-2-like LRR" evidence="9">
    <location>
        <begin position="447"/>
        <end position="596"/>
    </location>
</feature>
<dbReference type="Pfam" id="PF18052">
    <property type="entry name" value="Rx_N"/>
    <property type="match status" value="1"/>
</dbReference>
<evidence type="ECO:0000259" key="7">
    <source>
        <dbReference type="Pfam" id="PF00931"/>
    </source>
</evidence>
<name>A0A0D9XTB1_9ORYZ</name>
<dbReference type="SUPFAM" id="SSF52540">
    <property type="entry name" value="P-loop containing nucleoside triphosphate hydrolases"/>
    <property type="match status" value="1"/>
</dbReference>
<dbReference type="Gene3D" id="3.40.50.300">
    <property type="entry name" value="P-loop containing nucleotide triphosphate hydrolases"/>
    <property type="match status" value="1"/>
</dbReference>
<keyword evidence="3" id="KW-0677">Repeat</keyword>
<dbReference type="CDD" id="cd14798">
    <property type="entry name" value="RX-CC_like"/>
    <property type="match status" value="1"/>
</dbReference>
<dbReference type="GO" id="GO:0051707">
    <property type="term" value="P:response to other organism"/>
    <property type="evidence" value="ECO:0007669"/>
    <property type="project" value="UniProtKB-ARBA"/>
</dbReference>
<dbReference type="Pfam" id="PF00931">
    <property type="entry name" value="NB-ARC"/>
    <property type="match status" value="1"/>
</dbReference>
<reference evidence="11" key="2">
    <citation type="submission" date="2013-12" db="EMBL/GenBank/DDBJ databases">
        <authorList>
            <person name="Yu Y."/>
            <person name="Lee S."/>
            <person name="de Baynast K."/>
            <person name="Wissotski M."/>
            <person name="Liu L."/>
            <person name="Talag J."/>
            <person name="Goicoechea J."/>
            <person name="Angelova A."/>
            <person name="Jetty R."/>
            <person name="Kudrna D."/>
            <person name="Golser W."/>
            <person name="Rivera L."/>
            <person name="Zhang J."/>
            <person name="Wing R."/>
        </authorList>
    </citation>
    <scope>NUCLEOTIDE SEQUENCE</scope>
</reference>
<evidence type="ECO:0000256" key="2">
    <source>
        <dbReference type="ARBA" id="ARBA00022614"/>
    </source>
</evidence>
<dbReference type="HOGENOM" id="CLU_000837_25_0_1"/>
<evidence type="ECO:0000256" key="1">
    <source>
        <dbReference type="ARBA" id="ARBA00008894"/>
    </source>
</evidence>
<keyword evidence="4" id="KW-0547">Nucleotide-binding</keyword>
<dbReference type="STRING" id="77586.A0A0D9XTB1"/>
<evidence type="ECO:0000259" key="9">
    <source>
        <dbReference type="Pfam" id="PF23598"/>
    </source>
</evidence>
<dbReference type="Pfam" id="PF23598">
    <property type="entry name" value="LRR_14"/>
    <property type="match status" value="1"/>
</dbReference>
<dbReference type="FunFam" id="3.40.50.300:FF:001091">
    <property type="entry name" value="Probable disease resistance protein At1g61300"/>
    <property type="match status" value="1"/>
</dbReference>
<sequence>MQLIAGVMSPLLNKLGDLLMAEFTLNKRTRKGIKSLQRELTMMHIPLHKVAEVPLEQLDPMVKEWARQVRELTYDMEDAVDAYMVRVEDEDKGDKPTNIKNGVKNFVKKTIRLFRKGKDLHQIIAAVDEAQDLAKQLVELRQRYGLELHDGDAAGPPIDPRLMAMYKDVKEFVGIDGRRKELIEKLLGPDEQKHLLKTVSIVGFGGLGKTTLAKAVYDKICRSHFDCGSFVSIGQNPDMKKVFKDMLYDLDMQKYKNIHSTAKDEKLLIDNVRSFLENKRYFIIIDDIWDEKIWRVIDCAFPENNHRNRVITTTRIVNVSEKCCASYHAIYTMKPLSRDDSETLFCKRIFTDGKGCPQYLSKIVEGILKKCGGLVHSDYGRVEACGLHDMVLDLICHLSREENFVSTLDDVGQSTDFETKVRRLSLQVQDCRARHTSPLATIDLSHKRCDFRKGGDLNLSHIVKLFHLRYLGLRDARIGEIPVGIEKLQLLQTLDLEDSDIEELPSAVFQLGHLMCLRVDLKTKLPKLPDGKGHLTSLQVLSGINMCRNPDFVRELRNMTMLRELFIRWDVRDDNLQEVLVESLCNLNKIQTLLIDIDIKGSLDIYHEGTMGGSSTSRQV</sequence>
<dbReference type="InterPro" id="IPR002182">
    <property type="entry name" value="NB-ARC"/>
</dbReference>
<reference evidence="10 11" key="1">
    <citation type="submission" date="2012-08" db="EMBL/GenBank/DDBJ databases">
        <title>Oryza genome evolution.</title>
        <authorList>
            <person name="Wing R.A."/>
        </authorList>
    </citation>
    <scope>NUCLEOTIDE SEQUENCE</scope>
</reference>
<accession>A0A0D9XTB1</accession>
<comment type="similarity">
    <text evidence="1">Belongs to the disease resistance NB-LRR family.</text>
</comment>
<keyword evidence="6" id="KW-0175">Coiled coil</keyword>
<reference evidence="10" key="3">
    <citation type="submission" date="2015-04" db="UniProtKB">
        <authorList>
            <consortium name="EnsemblPlants"/>
        </authorList>
    </citation>
    <scope>IDENTIFICATION</scope>
</reference>
<evidence type="ECO:0000313" key="11">
    <source>
        <dbReference type="Proteomes" id="UP000032180"/>
    </source>
</evidence>
<proteinExistence type="inferred from homology"/>
<evidence type="ECO:0000256" key="4">
    <source>
        <dbReference type="ARBA" id="ARBA00022741"/>
    </source>
</evidence>
<dbReference type="Proteomes" id="UP000032180">
    <property type="component" value="Chromosome 11"/>
</dbReference>
<dbReference type="PRINTS" id="PR00364">
    <property type="entry name" value="DISEASERSIST"/>
</dbReference>